<evidence type="ECO:0000313" key="2">
    <source>
        <dbReference type="EMBL" id="TMP54500.1"/>
    </source>
</evidence>
<evidence type="ECO:0000313" key="3">
    <source>
        <dbReference type="Proteomes" id="UP000305730"/>
    </source>
</evidence>
<reference evidence="2" key="3">
    <citation type="submission" date="2019-09" db="EMBL/GenBank/DDBJ databases">
        <title>Co-occurence of chitin degradation, pigmentation and bioactivity in marine Pseudoalteromonas.</title>
        <authorList>
            <person name="Sonnenschein E.C."/>
            <person name="Bech P.K."/>
        </authorList>
    </citation>
    <scope>NUCLEOTIDE SEQUENCE</scope>
    <source>
        <strain evidence="2">S2231</strain>
        <strain evidence="3">S2233</strain>
    </source>
</reference>
<dbReference type="EMBL" id="PNCL01000123">
    <property type="protein sequence ID" value="TMP54500.1"/>
    <property type="molecule type" value="Genomic_DNA"/>
</dbReference>
<dbReference type="OrthoDB" id="6286316at2"/>
<protein>
    <submittedName>
        <fullName evidence="2">Uncharacterized protein</fullName>
    </submittedName>
</protein>
<dbReference type="RefSeq" id="WP_138594601.1">
    <property type="nucleotide sequence ID" value="NZ_PNCK01000008.1"/>
</dbReference>
<accession>A0A5S3XJN6</accession>
<dbReference type="Proteomes" id="UP000305730">
    <property type="component" value="Unassembled WGS sequence"/>
</dbReference>
<keyword evidence="3" id="KW-1185">Reference proteome</keyword>
<reference evidence="2 4" key="1">
    <citation type="submission" date="2017-12" db="EMBL/GenBank/DDBJ databases">
        <authorList>
            <person name="Paulsen S."/>
            <person name="Gram L.K."/>
        </authorList>
    </citation>
    <scope>NUCLEOTIDE SEQUENCE [LARGE SCALE GENOMIC DNA]</scope>
    <source>
        <strain evidence="2 4">S2231</strain>
        <strain evidence="1">S2233</strain>
    </source>
</reference>
<reference evidence="4" key="2">
    <citation type="submission" date="2019-06" db="EMBL/GenBank/DDBJ databases">
        <title>Co-occurence of chitin degradation, pigmentation and bioactivity in marine Pseudoalteromonas.</title>
        <authorList>
            <person name="Sonnenschein E.C."/>
            <person name="Bech P.K."/>
        </authorList>
    </citation>
    <scope>NUCLEOTIDE SEQUENCE [LARGE SCALE GENOMIC DNA]</scope>
    <source>
        <strain evidence="4">S2231</strain>
        <strain evidence="1">S2233</strain>
    </source>
</reference>
<dbReference type="EMBL" id="PNCK01000008">
    <property type="protein sequence ID" value="TMP46414.1"/>
    <property type="molecule type" value="Genomic_DNA"/>
</dbReference>
<proteinExistence type="predicted"/>
<evidence type="ECO:0000313" key="1">
    <source>
        <dbReference type="EMBL" id="TMP46414.1"/>
    </source>
</evidence>
<organism evidence="2 4">
    <name type="scientific">Pseudoalteromonas citrea</name>
    <dbReference type="NCBI Taxonomy" id="43655"/>
    <lineage>
        <taxon>Bacteria</taxon>
        <taxon>Pseudomonadati</taxon>
        <taxon>Pseudomonadota</taxon>
        <taxon>Gammaproteobacteria</taxon>
        <taxon>Alteromonadales</taxon>
        <taxon>Pseudoalteromonadaceae</taxon>
        <taxon>Pseudoalteromonas</taxon>
    </lineage>
</organism>
<dbReference type="Proteomes" id="UP000307706">
    <property type="component" value="Unassembled WGS sequence"/>
</dbReference>
<comment type="caution">
    <text evidence="2">The sequence shown here is derived from an EMBL/GenBank/DDBJ whole genome shotgun (WGS) entry which is preliminary data.</text>
</comment>
<evidence type="ECO:0000313" key="4">
    <source>
        <dbReference type="Proteomes" id="UP000307706"/>
    </source>
</evidence>
<dbReference type="AlphaFoldDB" id="A0A5S3XJN6"/>
<name>A0A5S3XJN6_9GAMM</name>
<sequence>MATIQNAVQAMVDKLVTDMKGSTPLSAEDQALVSNAITKLADNDRLEKALVAVAEEHLDVATGELKQATSNNTSTMANATQSVNNASNTLVSRSAQLSQLDSITPAIENITKVQQQASASYVKPLFGLSKLETPNASSNNGRTTAAFAIYDSSGETHLVRPSYTANNTHEQSRIEFLTVSNDASHKSTLFTSFVYTNAFEQNPVSKVLQYGSSAFLPLALKAAPNDIQYEVVFSSQDSVSSSANDYGGIFCKTAGFNSITKPKKDLNAVDQWGITTVTDHVHHTVGVLYDNNKHCLVVVDEGTSLLIEKYRDGNNITAISIPDAAALQSYVDAGDFTCVNFIHNTLLHPHGISRYNQAEGAMSSYAQNYHGYFGILNGVTKMGHNKYSAHYRFTEEKKLEPINFFFTSNSEPYKTSNANGTQNSEGEVTVALQSMAGELLGMYQYKSKPDHIGYQGGIMAVAINCINPYSGVGILNEHYLHNQYGLGRTCRAF</sequence>
<gene>
    <name evidence="2" type="ORF">CWB96_19220</name>
    <name evidence="1" type="ORF">CWB97_02035</name>
</gene>